<evidence type="ECO:0000313" key="3">
    <source>
        <dbReference type="RefSeq" id="XP_056844334.1"/>
    </source>
</evidence>
<dbReference type="GeneID" id="130496346"/>
<dbReference type="OrthoDB" id="1111599at2759"/>
<feature type="compositionally biased region" description="Basic and acidic residues" evidence="1">
    <location>
        <begin position="75"/>
        <end position="93"/>
    </location>
</feature>
<gene>
    <name evidence="3" type="primary">LOC130496346</name>
</gene>
<feature type="compositionally biased region" description="Polar residues" evidence="1">
    <location>
        <begin position="481"/>
        <end position="495"/>
    </location>
</feature>
<dbReference type="RefSeq" id="XP_056844334.1">
    <property type="nucleotide sequence ID" value="XM_056988354.1"/>
</dbReference>
<dbReference type="Proteomes" id="UP000504610">
    <property type="component" value="Chromosome 6"/>
</dbReference>
<feature type="compositionally biased region" description="Polar residues" evidence="1">
    <location>
        <begin position="127"/>
        <end position="139"/>
    </location>
</feature>
<accession>A0A9W3BYI3</accession>
<feature type="compositionally biased region" description="Polar residues" evidence="1">
    <location>
        <begin position="213"/>
        <end position="224"/>
    </location>
</feature>
<feature type="compositionally biased region" description="Basic and acidic residues" evidence="1">
    <location>
        <begin position="142"/>
        <end position="156"/>
    </location>
</feature>
<proteinExistence type="predicted"/>
<dbReference type="AlphaFoldDB" id="A0A9W3BYI3"/>
<reference evidence="3" key="2">
    <citation type="submission" date="2025-08" db="UniProtKB">
        <authorList>
            <consortium name="RefSeq"/>
        </authorList>
    </citation>
    <scope>IDENTIFICATION</scope>
    <source>
        <tissue evidence="3">Leaf</tissue>
    </source>
</reference>
<feature type="region of interest" description="Disordered" evidence="1">
    <location>
        <begin position="408"/>
        <end position="495"/>
    </location>
</feature>
<feature type="region of interest" description="Disordered" evidence="1">
    <location>
        <begin position="1"/>
        <end position="294"/>
    </location>
</feature>
<sequence>MISHDESACPLLTPEEREQKRQQRAELNAQVDPSTGRVRSDDRAGYTKRPRSPTSGRSSPPIGRNRTSTSNLSKNDYHREEKRQRKSPSRDSRAPIPSHPEMENNRETSTRSQPRNEDVWRRLELPSRTSSVYGKNTTARAPHRDKQYPQKRRETNRPAPYGSRQSYRSQEARSWRPRSPPKNPRYTDPAPVSSRAPHLERKDPATEVPSLAISDSQRTISDQLGQLELGEINRGELPKSPVAETTEERQRRIKGKAHMTDTPTSREREPRIRTSSLSIREPSNELQALPHNVDPCSVDPELNAPAPAPIPTAPSQGPMNMAPKNLEFDLDMEFEQELDITLTEEELALVDTMVQETELLEMDAEMMDNDDLLGDDLIDEVPDENAEKIDAISQLSPAMAAINMDMQEDLPPPTWKVPPQAPKTAPVTQDVLPTDPPAHIAKGYLKKQAPKNSDAKCVKATKASKKLSQLRGRDSPRKRSTLGSVVSQKPPSKKI</sequence>
<protein>
    <submittedName>
        <fullName evidence="3">Uncharacterized protein LOC130496346</fullName>
    </submittedName>
</protein>
<feature type="compositionally biased region" description="Pro residues" evidence="1">
    <location>
        <begin position="410"/>
        <end position="421"/>
    </location>
</feature>
<feature type="compositionally biased region" description="Basic and acidic residues" evidence="1">
    <location>
        <begin position="100"/>
        <end position="125"/>
    </location>
</feature>
<name>A0A9W3BYI3_RAPSA</name>
<evidence type="ECO:0000256" key="1">
    <source>
        <dbReference type="SAM" id="MobiDB-lite"/>
    </source>
</evidence>
<keyword evidence="2" id="KW-1185">Reference proteome</keyword>
<dbReference type="KEGG" id="rsz:130496346"/>
<reference evidence="2" key="1">
    <citation type="journal article" date="2019" name="Database">
        <title>The radish genome database (RadishGD): an integrated information resource for radish genomics.</title>
        <authorList>
            <person name="Yu H.J."/>
            <person name="Baek S."/>
            <person name="Lee Y.J."/>
            <person name="Cho A."/>
            <person name="Mun J.H."/>
        </authorList>
    </citation>
    <scope>NUCLEOTIDE SEQUENCE [LARGE SCALE GENOMIC DNA]</scope>
    <source>
        <strain evidence="2">cv. WK10039</strain>
    </source>
</reference>
<evidence type="ECO:0000313" key="2">
    <source>
        <dbReference type="Proteomes" id="UP000504610"/>
    </source>
</evidence>
<feature type="compositionally biased region" description="Basic and acidic residues" evidence="1">
    <location>
        <begin position="14"/>
        <end position="24"/>
    </location>
</feature>
<feature type="compositionally biased region" description="Low complexity" evidence="1">
    <location>
        <begin position="52"/>
        <end position="64"/>
    </location>
</feature>
<organism evidence="2 3">
    <name type="scientific">Raphanus sativus</name>
    <name type="common">Radish</name>
    <name type="synonym">Raphanus raphanistrum var. sativus</name>
    <dbReference type="NCBI Taxonomy" id="3726"/>
    <lineage>
        <taxon>Eukaryota</taxon>
        <taxon>Viridiplantae</taxon>
        <taxon>Streptophyta</taxon>
        <taxon>Embryophyta</taxon>
        <taxon>Tracheophyta</taxon>
        <taxon>Spermatophyta</taxon>
        <taxon>Magnoliopsida</taxon>
        <taxon>eudicotyledons</taxon>
        <taxon>Gunneridae</taxon>
        <taxon>Pentapetalae</taxon>
        <taxon>rosids</taxon>
        <taxon>malvids</taxon>
        <taxon>Brassicales</taxon>
        <taxon>Brassicaceae</taxon>
        <taxon>Brassiceae</taxon>
        <taxon>Raphanus</taxon>
    </lineage>
</organism>
<feature type="compositionally biased region" description="Polar residues" evidence="1">
    <location>
        <begin position="65"/>
        <end position="74"/>
    </location>
</feature>